<organism evidence="1 2">
    <name type="scientific">Pontibacillus yanchengensis</name>
    <dbReference type="NCBI Taxonomy" id="462910"/>
    <lineage>
        <taxon>Bacteria</taxon>
        <taxon>Bacillati</taxon>
        <taxon>Bacillota</taxon>
        <taxon>Bacilli</taxon>
        <taxon>Bacillales</taxon>
        <taxon>Bacillaceae</taxon>
        <taxon>Pontibacillus</taxon>
    </lineage>
</organism>
<gene>
    <name evidence="1" type="ORF">GLW08_12660</name>
</gene>
<keyword evidence="2" id="KW-1185">Reference proteome</keyword>
<dbReference type="EMBL" id="WMEU01000003">
    <property type="protein sequence ID" value="MYL54189.1"/>
    <property type="molecule type" value="Genomic_DNA"/>
</dbReference>
<evidence type="ECO:0000313" key="1">
    <source>
        <dbReference type="EMBL" id="MYL54189.1"/>
    </source>
</evidence>
<reference evidence="1" key="1">
    <citation type="submission" date="2019-11" db="EMBL/GenBank/DDBJ databases">
        <title>Genome sequences of 17 halophilic strains isolated from different environments.</title>
        <authorList>
            <person name="Furrow R.E."/>
        </authorList>
    </citation>
    <scope>NUCLEOTIDE SEQUENCE</scope>
    <source>
        <strain evidence="1">22510_22_Filter</strain>
    </source>
</reference>
<sequence length="398" mass="46749">MILVKNSFDDNSLYLEIENFEDGNDENKERDVLNPTYYSNNELTEIYPEANIKVEREQYPIFQLKRKYDKQSIILDPDFQRAKVWKSNQQSELIESVLMGMPLPTFYLNESKDGNLIVVDGRQRLTTFFSYLNDEFKLGNLRILSYLNGSKFSDLDQKLQANLEDFQLITQVIKPPTPDRIKFDIFDRVNRGGTPLNNQEMRNALYQGKASKLLNIISKSQIFKKVTTNSINSVRMKDKYLILRTIAFYLWRKNMLLDPNGYKINYKNDLDEFLGNTMEFLNSLSDESIEQLENLFYKALENNYEIFGQDAYRRPSDGGKKKPINMILFESFNYLFTHFDTSTCRENKAVIKEICEFLLKDEELNRLLTSDRGRGIVIPDIFDIFDNITKEILYAVQD</sequence>
<comment type="caution">
    <text evidence="1">The sequence shown here is derived from an EMBL/GenBank/DDBJ whole genome shotgun (WGS) entry which is preliminary data.</text>
</comment>
<dbReference type="Proteomes" id="UP000466692">
    <property type="component" value="Unassembled WGS sequence"/>
</dbReference>
<name>A0ACC7VJS1_9BACI</name>
<protein>
    <submittedName>
        <fullName evidence="1">DUF262 domain-containing protein</fullName>
    </submittedName>
</protein>
<evidence type="ECO:0000313" key="2">
    <source>
        <dbReference type="Proteomes" id="UP000466692"/>
    </source>
</evidence>
<proteinExistence type="predicted"/>
<accession>A0ACC7VJS1</accession>